<feature type="compositionally biased region" description="Polar residues" evidence="1">
    <location>
        <begin position="81"/>
        <end position="93"/>
    </location>
</feature>
<name>M1V4G1_CYAM1</name>
<reference evidence="2 3" key="1">
    <citation type="journal article" date="2004" name="Nature">
        <title>Genome sequence of the ultrasmall unicellular red alga Cyanidioschyzon merolae 10D.</title>
        <authorList>
            <person name="Matsuzaki M."/>
            <person name="Misumi O."/>
            <person name="Shin-i T."/>
            <person name="Maruyama S."/>
            <person name="Takahara M."/>
            <person name="Miyagishima S."/>
            <person name="Mori T."/>
            <person name="Nishida K."/>
            <person name="Yagisawa F."/>
            <person name="Nishida K."/>
            <person name="Yoshida Y."/>
            <person name="Nishimura Y."/>
            <person name="Nakao S."/>
            <person name="Kobayashi T."/>
            <person name="Momoyama Y."/>
            <person name="Higashiyama T."/>
            <person name="Minoda A."/>
            <person name="Sano M."/>
            <person name="Nomoto H."/>
            <person name="Oishi K."/>
            <person name="Hayashi H."/>
            <person name="Ohta F."/>
            <person name="Nishizaka S."/>
            <person name="Haga S."/>
            <person name="Miura S."/>
            <person name="Morishita T."/>
            <person name="Kabeya Y."/>
            <person name="Terasawa K."/>
            <person name="Suzuki Y."/>
            <person name="Ishii Y."/>
            <person name="Asakawa S."/>
            <person name="Takano H."/>
            <person name="Ohta N."/>
            <person name="Kuroiwa H."/>
            <person name="Tanaka K."/>
            <person name="Shimizu N."/>
            <person name="Sugano S."/>
            <person name="Sato N."/>
            <person name="Nozaki H."/>
            <person name="Ogasawara N."/>
            <person name="Kohara Y."/>
            <person name="Kuroiwa T."/>
        </authorList>
    </citation>
    <scope>NUCLEOTIDE SEQUENCE [LARGE SCALE GENOMIC DNA]</scope>
    <source>
        <strain evidence="2 3">10D</strain>
    </source>
</reference>
<dbReference type="AlphaFoldDB" id="M1V4G1"/>
<organism evidence="2 3">
    <name type="scientific">Cyanidioschyzon merolae (strain NIES-3377 / 10D)</name>
    <name type="common">Unicellular red alga</name>
    <dbReference type="NCBI Taxonomy" id="280699"/>
    <lineage>
        <taxon>Eukaryota</taxon>
        <taxon>Rhodophyta</taxon>
        <taxon>Bangiophyceae</taxon>
        <taxon>Cyanidiales</taxon>
        <taxon>Cyanidiaceae</taxon>
        <taxon>Cyanidioschyzon</taxon>
    </lineage>
</organism>
<protein>
    <submittedName>
        <fullName evidence="2">Uncharacterized protein</fullName>
    </submittedName>
</protein>
<reference evidence="2 3" key="2">
    <citation type="journal article" date="2007" name="BMC Biol.">
        <title>A 100%-complete sequence reveals unusually simple genomic features in the hot-spring red alga Cyanidioschyzon merolae.</title>
        <authorList>
            <person name="Nozaki H."/>
            <person name="Takano H."/>
            <person name="Misumi O."/>
            <person name="Terasawa K."/>
            <person name="Matsuzaki M."/>
            <person name="Maruyama S."/>
            <person name="Nishida K."/>
            <person name="Yagisawa F."/>
            <person name="Yoshida Y."/>
            <person name="Fujiwara T."/>
            <person name="Takio S."/>
            <person name="Tamura K."/>
            <person name="Chung S.J."/>
            <person name="Nakamura S."/>
            <person name="Kuroiwa H."/>
            <person name="Tanaka K."/>
            <person name="Sato N."/>
            <person name="Kuroiwa T."/>
        </authorList>
    </citation>
    <scope>NUCLEOTIDE SEQUENCE [LARGE SCALE GENOMIC DNA]</scope>
    <source>
        <strain evidence="2 3">10D</strain>
    </source>
</reference>
<dbReference type="HOGENOM" id="CLU_1075009_0_0_1"/>
<gene>
    <name evidence="2" type="ORF">CYME_CME110C</name>
</gene>
<evidence type="ECO:0000313" key="2">
    <source>
        <dbReference type="EMBL" id="BAM79330.1"/>
    </source>
</evidence>
<dbReference type="Proteomes" id="UP000007014">
    <property type="component" value="Chromosome 5"/>
</dbReference>
<accession>M1V4G1</accession>
<evidence type="ECO:0000313" key="3">
    <source>
        <dbReference type="Proteomes" id="UP000007014"/>
    </source>
</evidence>
<feature type="compositionally biased region" description="Basic residues" evidence="1">
    <location>
        <begin position="101"/>
        <end position="110"/>
    </location>
</feature>
<dbReference type="GeneID" id="16992878"/>
<feature type="region of interest" description="Disordered" evidence="1">
    <location>
        <begin position="219"/>
        <end position="259"/>
    </location>
</feature>
<dbReference type="KEGG" id="cme:CYME_CME110C"/>
<dbReference type="Gramene" id="CME110CT">
    <property type="protein sequence ID" value="CME110CT"/>
    <property type="gene ID" value="CME110C"/>
</dbReference>
<evidence type="ECO:0000256" key="1">
    <source>
        <dbReference type="SAM" id="MobiDB-lite"/>
    </source>
</evidence>
<keyword evidence="3" id="KW-1185">Reference proteome</keyword>
<dbReference type="RefSeq" id="XP_005535616.1">
    <property type="nucleotide sequence ID" value="XM_005535559.1"/>
</dbReference>
<feature type="region of interest" description="Disordered" evidence="1">
    <location>
        <begin position="81"/>
        <end position="110"/>
    </location>
</feature>
<dbReference type="OrthoDB" id="10442296at2759"/>
<dbReference type="EMBL" id="AP006487">
    <property type="protein sequence ID" value="BAM79330.1"/>
    <property type="molecule type" value="Genomic_DNA"/>
</dbReference>
<sequence>MKPLVFLVSADERSGPTRGNGSVGQRVAAWHTSGVHSSQRLLQTRVRRVCAQRLAPAPNFGKASHSFSGLKQQTQLCLNQERNASQRPSQATTWERALREQRRRRRRRRPPNALPLSRALVGTVSDRVWTWIVTVLDLSRYSFQQLVRAMIRFTKRMIRRNMDLHSGSELEIVVEILGIQEEPYIDPLDDWKLTKRVWYQLPGGQRAYLPSLHASTADAEDGYQYHEAEQVPGDAQDASTQGPDPSALEDAQVPRPACE</sequence>
<proteinExistence type="predicted"/>